<evidence type="ECO:0000256" key="1">
    <source>
        <dbReference type="SAM" id="MobiDB-lite"/>
    </source>
</evidence>
<evidence type="ECO:0000313" key="2">
    <source>
        <dbReference type="EMBL" id="GFY01590.1"/>
    </source>
</evidence>
<accession>A0A8X6RZ63</accession>
<dbReference type="Proteomes" id="UP000887159">
    <property type="component" value="Unassembled WGS sequence"/>
</dbReference>
<reference evidence="2" key="1">
    <citation type="submission" date="2020-08" db="EMBL/GenBank/DDBJ databases">
        <title>Multicomponent nature underlies the extraordinary mechanical properties of spider dragline silk.</title>
        <authorList>
            <person name="Kono N."/>
            <person name="Nakamura H."/>
            <person name="Mori M."/>
            <person name="Yoshida Y."/>
            <person name="Ohtoshi R."/>
            <person name="Malay A.D."/>
            <person name="Moran D.A.P."/>
            <person name="Tomita M."/>
            <person name="Numata K."/>
            <person name="Arakawa K."/>
        </authorList>
    </citation>
    <scope>NUCLEOTIDE SEQUENCE</scope>
</reference>
<protein>
    <submittedName>
        <fullName evidence="2">Uncharacterized protein</fullName>
    </submittedName>
</protein>
<feature type="compositionally biased region" description="Low complexity" evidence="1">
    <location>
        <begin position="56"/>
        <end position="79"/>
    </location>
</feature>
<dbReference type="EMBL" id="BMAU01021229">
    <property type="protein sequence ID" value="GFY01590.1"/>
    <property type="molecule type" value="Genomic_DNA"/>
</dbReference>
<feature type="compositionally biased region" description="Basic residues" evidence="1">
    <location>
        <begin position="134"/>
        <end position="149"/>
    </location>
</feature>
<evidence type="ECO:0000313" key="3">
    <source>
        <dbReference type="Proteomes" id="UP000887159"/>
    </source>
</evidence>
<comment type="caution">
    <text evidence="2">The sequence shown here is derived from an EMBL/GenBank/DDBJ whole genome shotgun (WGS) entry which is preliminary data.</text>
</comment>
<gene>
    <name evidence="2" type="ORF">TNCV_2607741</name>
</gene>
<sequence>MTYVEARKLIVPLLVQTYAEAAKPSIINNSTQTDENITQIKCPPLNLLQPLRKPKTSPTTPAVTTSSSTQAQLLRSTSSKTTTVSEPQPYIPVSCDVLSTTENMFTSIKASSVMSASSSNSNNQNPSDSTIKQNLKKKKFGIKKGKKNC</sequence>
<feature type="region of interest" description="Disordered" evidence="1">
    <location>
        <begin position="48"/>
        <end position="89"/>
    </location>
</feature>
<name>A0A8X6RZ63_TRICX</name>
<feature type="region of interest" description="Disordered" evidence="1">
    <location>
        <begin position="115"/>
        <end position="149"/>
    </location>
</feature>
<dbReference type="AlphaFoldDB" id="A0A8X6RZ63"/>
<keyword evidence="3" id="KW-1185">Reference proteome</keyword>
<organism evidence="2 3">
    <name type="scientific">Trichonephila clavipes</name>
    <name type="common">Golden silk orbweaver</name>
    <name type="synonym">Nephila clavipes</name>
    <dbReference type="NCBI Taxonomy" id="2585209"/>
    <lineage>
        <taxon>Eukaryota</taxon>
        <taxon>Metazoa</taxon>
        <taxon>Ecdysozoa</taxon>
        <taxon>Arthropoda</taxon>
        <taxon>Chelicerata</taxon>
        <taxon>Arachnida</taxon>
        <taxon>Araneae</taxon>
        <taxon>Araneomorphae</taxon>
        <taxon>Entelegynae</taxon>
        <taxon>Araneoidea</taxon>
        <taxon>Nephilidae</taxon>
        <taxon>Trichonephila</taxon>
    </lineage>
</organism>
<feature type="compositionally biased region" description="Low complexity" evidence="1">
    <location>
        <begin position="115"/>
        <end position="129"/>
    </location>
</feature>
<proteinExistence type="predicted"/>